<dbReference type="HAMAP" id="MF_01883">
    <property type="entry name" value="MdcB"/>
    <property type="match status" value="1"/>
</dbReference>
<reference evidence="6" key="1">
    <citation type="submission" date="2016-01" db="EMBL/GenBank/DDBJ databases">
        <authorList>
            <person name="Peeters Charlotte."/>
        </authorList>
    </citation>
    <scope>NUCLEOTIDE SEQUENCE</scope>
    <source>
        <strain evidence="6">LMG 22936</strain>
    </source>
</reference>
<dbReference type="NCBIfam" id="NF002315">
    <property type="entry name" value="PRK01237.1"/>
    <property type="match status" value="1"/>
</dbReference>
<evidence type="ECO:0000313" key="7">
    <source>
        <dbReference type="Proteomes" id="UP000054717"/>
    </source>
</evidence>
<comment type="similarity">
    <text evidence="5">Belongs to the CitG/MdcB family.</text>
</comment>
<dbReference type="EMBL" id="FCNZ02000047">
    <property type="protein sequence ID" value="SAL79040.1"/>
    <property type="molecule type" value="Genomic_DNA"/>
</dbReference>
<evidence type="ECO:0000256" key="2">
    <source>
        <dbReference type="ARBA" id="ARBA00022679"/>
    </source>
</evidence>
<dbReference type="GO" id="GO:0046917">
    <property type="term" value="F:triphosphoribosyl-dephospho-CoA synthase activity"/>
    <property type="evidence" value="ECO:0007669"/>
    <property type="project" value="UniProtKB-UniRule"/>
</dbReference>
<dbReference type="STRING" id="326475.AWB66_05968"/>
<keyword evidence="3 5" id="KW-0547">Nucleotide-binding</keyword>
<comment type="function">
    <text evidence="5">Involved in the formation of 2-(5''-phosphoribosyl)-3'-dephosphocoenzyme-A, the prosthetic group of the acyl-carrier protein of the malonate decarboxylase.</text>
</comment>
<organism evidence="6 7">
    <name type="scientific">Caballeronia telluris</name>
    <dbReference type="NCBI Taxonomy" id="326475"/>
    <lineage>
        <taxon>Bacteria</taxon>
        <taxon>Pseudomonadati</taxon>
        <taxon>Pseudomonadota</taxon>
        <taxon>Betaproteobacteria</taxon>
        <taxon>Burkholderiales</taxon>
        <taxon>Burkholderiaceae</taxon>
        <taxon>Caballeronia</taxon>
    </lineage>
</organism>
<dbReference type="GO" id="GO:0005524">
    <property type="term" value="F:ATP binding"/>
    <property type="evidence" value="ECO:0007669"/>
    <property type="project" value="UniProtKB-KW"/>
</dbReference>
<evidence type="ECO:0000256" key="1">
    <source>
        <dbReference type="ARBA" id="ARBA00001210"/>
    </source>
</evidence>
<dbReference type="AlphaFoldDB" id="A0A158KER0"/>
<dbReference type="Pfam" id="PF01874">
    <property type="entry name" value="CitG"/>
    <property type="match status" value="1"/>
</dbReference>
<dbReference type="NCBIfam" id="TIGR03132">
    <property type="entry name" value="malonate_mdcB"/>
    <property type="match status" value="1"/>
</dbReference>
<proteinExistence type="inferred from homology"/>
<keyword evidence="2 5" id="KW-0808">Transferase</keyword>
<comment type="caution">
    <text evidence="6">The sequence shown here is derived from an EMBL/GenBank/DDBJ whole genome shotgun (WGS) entry which is preliminary data.</text>
</comment>
<dbReference type="GO" id="GO:0051191">
    <property type="term" value="P:prosthetic group biosynthetic process"/>
    <property type="evidence" value="ECO:0007669"/>
    <property type="project" value="TreeGrafter"/>
</dbReference>
<keyword evidence="4 5" id="KW-0067">ATP-binding</keyword>
<accession>A0A158KER0</accession>
<evidence type="ECO:0000313" key="6">
    <source>
        <dbReference type="EMBL" id="SAL79040.1"/>
    </source>
</evidence>
<keyword evidence="7" id="KW-1185">Reference proteome</keyword>
<dbReference type="RefSeq" id="WP_087633666.1">
    <property type="nucleotide sequence ID" value="NZ_FCNZ02000047.1"/>
</dbReference>
<evidence type="ECO:0000256" key="4">
    <source>
        <dbReference type="ARBA" id="ARBA00022840"/>
    </source>
</evidence>
<comment type="catalytic activity">
    <reaction evidence="1 5">
        <text>3'-dephospho-CoA + ATP = 2'-(5''-triphospho-alpha-D-ribosyl)-3'-dephospho-CoA + adenine</text>
        <dbReference type="Rhea" id="RHEA:15117"/>
        <dbReference type="ChEBI" id="CHEBI:16708"/>
        <dbReference type="ChEBI" id="CHEBI:30616"/>
        <dbReference type="ChEBI" id="CHEBI:57328"/>
        <dbReference type="ChEBI" id="CHEBI:61378"/>
        <dbReference type="EC" id="2.4.2.52"/>
    </reaction>
</comment>
<evidence type="ECO:0000256" key="5">
    <source>
        <dbReference type="HAMAP-Rule" id="MF_01883"/>
    </source>
</evidence>
<dbReference type="EC" id="2.4.2.52" evidence="5"/>
<evidence type="ECO:0000256" key="3">
    <source>
        <dbReference type="ARBA" id="ARBA00022741"/>
    </source>
</evidence>
<dbReference type="Gene3D" id="1.10.4200.10">
    <property type="entry name" value="Triphosphoribosyl-dephospho-CoA protein"/>
    <property type="match status" value="2"/>
</dbReference>
<dbReference type="PANTHER" id="PTHR30201">
    <property type="entry name" value="TRIPHOSPHORIBOSYL-DEPHOSPHO-COA SYNTHASE"/>
    <property type="match status" value="1"/>
</dbReference>
<dbReference type="PANTHER" id="PTHR30201:SF2">
    <property type="entry name" value="2-(5''-TRIPHOSPHORIBOSYL)-3'-DEPHOSPHOCOENZYME-A SYNTHASE"/>
    <property type="match status" value="1"/>
</dbReference>
<dbReference type="Proteomes" id="UP000054717">
    <property type="component" value="Unassembled WGS sequence"/>
</dbReference>
<sequence>MAAALPLLKFDAPADAALIADYAVDALIDEAFLTPKPALVDRRGSGAHRDLDLDTMLRSARALRPTFAAIARAATGEAPSQALRERLARLGREGEHAMMTATGGSNAHRGAIWIVGLLCAGAAMNAPDDGDAICASAAAIACFPDRFAPRAAASSHGARVVQRYGVAGARGEAREGFPHVSRVGLPALLNARARQLNEDDARLEALIAIVASLDDTCLLHRGGLDALRAAQHGARRVIEAGGVGRAAGRAALAQLDRTLFALNASPGGAADLLAATLFIDRLQRLN</sequence>
<protein>
    <recommendedName>
        <fullName evidence="5">Probable 2-(5''-triphosphoribosyl)-3'-dephosphocoenzyme-A synthase</fullName>
        <shortName evidence="5">2-(5''-triphosphoribosyl)-3'-dephospho-CoA synthase</shortName>
        <ecNumber evidence="5">2.4.2.52</ecNumber>
    </recommendedName>
</protein>
<dbReference type="InterPro" id="IPR002736">
    <property type="entry name" value="CitG"/>
</dbReference>
<dbReference type="InterPro" id="IPR017555">
    <property type="entry name" value="TriPribosyl-deP-CoA_syn"/>
</dbReference>
<gene>
    <name evidence="5" type="primary">mdcB</name>
    <name evidence="6" type="ORF">AWB66_05968</name>
</gene>
<name>A0A158KER0_9BURK</name>